<protein>
    <recommendedName>
        <fullName evidence="3">Transposase</fullName>
    </recommendedName>
</protein>
<evidence type="ECO:0000313" key="2">
    <source>
        <dbReference type="Proteomes" id="UP000702425"/>
    </source>
</evidence>
<proteinExistence type="predicted"/>
<organism evidence="1 2">
    <name type="scientific">Microcoleus asticus IPMA8</name>
    <dbReference type="NCBI Taxonomy" id="2563858"/>
    <lineage>
        <taxon>Bacteria</taxon>
        <taxon>Bacillati</taxon>
        <taxon>Cyanobacteriota</taxon>
        <taxon>Cyanophyceae</taxon>
        <taxon>Oscillatoriophycideae</taxon>
        <taxon>Oscillatoriales</taxon>
        <taxon>Microcoleaceae</taxon>
        <taxon>Microcoleus</taxon>
        <taxon>Microcoleus asticus</taxon>
    </lineage>
</organism>
<sequence>MAPFFPLVEQLLKKYLGFRSKGLITLIGKEVKLVTKATFAFILQNIPEQETTTFLNTF</sequence>
<evidence type="ECO:0008006" key="3">
    <source>
        <dbReference type="Google" id="ProtNLM"/>
    </source>
</evidence>
<dbReference type="EMBL" id="SRRZ01000242">
    <property type="protein sequence ID" value="NQE38521.1"/>
    <property type="molecule type" value="Genomic_DNA"/>
</dbReference>
<name>A0ABX2D7T7_9CYAN</name>
<dbReference type="Proteomes" id="UP000702425">
    <property type="component" value="Unassembled WGS sequence"/>
</dbReference>
<keyword evidence="2" id="KW-1185">Reference proteome</keyword>
<comment type="caution">
    <text evidence="1">The sequence shown here is derived from an EMBL/GenBank/DDBJ whole genome shotgun (WGS) entry which is preliminary data.</text>
</comment>
<evidence type="ECO:0000313" key="1">
    <source>
        <dbReference type="EMBL" id="NQE38521.1"/>
    </source>
</evidence>
<accession>A0ABX2D7T7</accession>
<reference evidence="1 2" key="1">
    <citation type="journal article" date="2020" name="Sci. Rep.">
        <title>A novel cyanobacterial geosmin producer, revising GeoA distribution and dispersion patterns in Bacteria.</title>
        <authorList>
            <person name="Churro C."/>
            <person name="Semedo-Aguiar A.P."/>
            <person name="Silva A.D."/>
            <person name="Pereira-Leal J.B."/>
            <person name="Leite R.B."/>
        </authorList>
    </citation>
    <scope>NUCLEOTIDE SEQUENCE [LARGE SCALE GENOMIC DNA]</scope>
    <source>
        <strain evidence="1 2">IPMA8</strain>
    </source>
</reference>
<gene>
    <name evidence="1" type="ORF">E5S67_06306</name>
</gene>